<dbReference type="InterPro" id="IPR000683">
    <property type="entry name" value="Gfo/Idh/MocA-like_OxRdtase_N"/>
</dbReference>
<dbReference type="EC" id="1.-.-.-" evidence="3"/>
<evidence type="ECO:0000313" key="3">
    <source>
        <dbReference type="EMBL" id="STI86401.1"/>
    </source>
</evidence>
<dbReference type="GO" id="GO:0016491">
    <property type="term" value="F:oxidoreductase activity"/>
    <property type="evidence" value="ECO:0007669"/>
    <property type="project" value="UniProtKB-KW"/>
</dbReference>
<dbReference type="Pfam" id="PF01408">
    <property type="entry name" value="GFO_IDH_MocA"/>
    <property type="match status" value="1"/>
</dbReference>
<evidence type="ECO:0000259" key="2">
    <source>
        <dbReference type="Pfam" id="PF02894"/>
    </source>
</evidence>
<protein>
    <submittedName>
        <fullName evidence="3">Oxidoreductase, NADH-binding</fullName>
        <ecNumber evidence="3">1.-.-.-</ecNumber>
    </submittedName>
</protein>
<dbReference type="Gene3D" id="3.30.360.10">
    <property type="entry name" value="Dihydrodipicolinate Reductase, domain 2"/>
    <property type="match status" value="1"/>
</dbReference>
<dbReference type="InterPro" id="IPR052515">
    <property type="entry name" value="Gfo/Idh/MocA_Oxidoreductase"/>
</dbReference>
<evidence type="ECO:0000259" key="1">
    <source>
        <dbReference type="Pfam" id="PF01408"/>
    </source>
</evidence>
<proteinExistence type="predicted"/>
<sequence length="225" mass="24828">MLLAVKPDVVSVCSPNRFHYEHTLMALEAGCHVMCEKTARHDARTGAGNVRYPRANWARCWPTTFTTVFALDTQQLREQVTNGVLGEIYVTTARAPASLRRSRWGVFTNKELQGGGPLIDIGIHMLDAAMYVLGFPAVKSVNAHSFQKIGTQKSCGQFGEWDPATYSVEDSLFGTIEFHNGGILWLETSFALNIREQSIMNVSFCGDKAGATLFQHISTPITTVN</sequence>
<accession>A0A376UCF1</accession>
<dbReference type="Proteomes" id="UP000254079">
    <property type="component" value="Unassembled WGS sequence"/>
</dbReference>
<evidence type="ECO:0000313" key="4">
    <source>
        <dbReference type="Proteomes" id="UP000254079"/>
    </source>
</evidence>
<dbReference type="AlphaFoldDB" id="A0A376UCF1"/>
<reference evidence="3 4" key="1">
    <citation type="submission" date="2018-06" db="EMBL/GenBank/DDBJ databases">
        <authorList>
            <consortium name="Pathogen Informatics"/>
            <person name="Doyle S."/>
        </authorList>
    </citation>
    <scope>NUCLEOTIDE SEQUENCE [LARGE SCALE GENOMIC DNA]</scope>
    <source>
        <strain evidence="3 4">NCTC8622</strain>
    </source>
</reference>
<dbReference type="SUPFAM" id="SSF51735">
    <property type="entry name" value="NAD(P)-binding Rossmann-fold domains"/>
    <property type="match status" value="1"/>
</dbReference>
<feature type="domain" description="Gfo/Idh/MocA-like oxidoreductase N-terminal" evidence="1">
    <location>
        <begin position="5"/>
        <end position="37"/>
    </location>
</feature>
<dbReference type="Pfam" id="PF02894">
    <property type="entry name" value="GFO_IDH_MocA_C"/>
    <property type="match status" value="1"/>
</dbReference>
<keyword evidence="3" id="KW-0560">Oxidoreductase</keyword>
<dbReference type="PANTHER" id="PTHR43249">
    <property type="entry name" value="UDP-N-ACETYL-2-AMINO-2-DEOXY-D-GLUCURONATE OXIDASE"/>
    <property type="match status" value="1"/>
</dbReference>
<dbReference type="GO" id="GO:0000166">
    <property type="term" value="F:nucleotide binding"/>
    <property type="evidence" value="ECO:0007669"/>
    <property type="project" value="InterPro"/>
</dbReference>
<dbReference type="PANTHER" id="PTHR43249:SF1">
    <property type="entry name" value="D-GLUCOSIDE 3-DEHYDROGENASE"/>
    <property type="match status" value="1"/>
</dbReference>
<feature type="domain" description="Gfo/Idh/MocA-like oxidoreductase C-terminal" evidence="2">
    <location>
        <begin position="77"/>
        <end position="212"/>
    </location>
</feature>
<gene>
    <name evidence="3" type="primary">ycjS_2</name>
    <name evidence="3" type="ORF">NCTC8622_05524</name>
</gene>
<dbReference type="EMBL" id="UGCP01000002">
    <property type="protein sequence ID" value="STI86401.1"/>
    <property type="molecule type" value="Genomic_DNA"/>
</dbReference>
<name>A0A376UCF1_ECOLX</name>
<dbReference type="SUPFAM" id="SSF55347">
    <property type="entry name" value="Glyceraldehyde-3-phosphate dehydrogenase-like, C-terminal domain"/>
    <property type="match status" value="1"/>
</dbReference>
<dbReference type="InterPro" id="IPR036291">
    <property type="entry name" value="NAD(P)-bd_dom_sf"/>
</dbReference>
<dbReference type="Gene3D" id="3.40.50.720">
    <property type="entry name" value="NAD(P)-binding Rossmann-like Domain"/>
    <property type="match status" value="1"/>
</dbReference>
<organism evidence="3 4">
    <name type="scientific">Escherichia coli</name>
    <dbReference type="NCBI Taxonomy" id="562"/>
    <lineage>
        <taxon>Bacteria</taxon>
        <taxon>Pseudomonadati</taxon>
        <taxon>Pseudomonadota</taxon>
        <taxon>Gammaproteobacteria</taxon>
        <taxon>Enterobacterales</taxon>
        <taxon>Enterobacteriaceae</taxon>
        <taxon>Escherichia</taxon>
    </lineage>
</organism>
<dbReference type="InterPro" id="IPR004104">
    <property type="entry name" value="Gfo/Idh/MocA-like_OxRdtase_C"/>
</dbReference>